<feature type="transmembrane region" description="Helical" evidence="1">
    <location>
        <begin position="87"/>
        <end position="105"/>
    </location>
</feature>
<keyword evidence="1" id="KW-1133">Transmembrane helix</keyword>
<keyword evidence="1" id="KW-0472">Membrane</keyword>
<protein>
    <recommendedName>
        <fullName evidence="4">Integral membrane protein</fullName>
    </recommendedName>
</protein>
<proteinExistence type="predicted"/>
<feature type="transmembrane region" description="Helical" evidence="1">
    <location>
        <begin position="125"/>
        <end position="149"/>
    </location>
</feature>
<evidence type="ECO:0000313" key="2">
    <source>
        <dbReference type="EMBL" id="GAA1171475.1"/>
    </source>
</evidence>
<dbReference type="RefSeq" id="WP_344276088.1">
    <property type="nucleotide sequence ID" value="NZ_BAAAKV010000025.1"/>
</dbReference>
<gene>
    <name evidence="2" type="ORF">GCM10009654_30830</name>
</gene>
<dbReference type="EMBL" id="BAAAKV010000025">
    <property type="protein sequence ID" value="GAA1171475.1"/>
    <property type="molecule type" value="Genomic_DNA"/>
</dbReference>
<dbReference type="InterPro" id="IPR047928">
    <property type="entry name" value="Perm_prefix_1"/>
</dbReference>
<feature type="transmembrane region" description="Helical" evidence="1">
    <location>
        <begin position="190"/>
        <end position="211"/>
    </location>
</feature>
<feature type="transmembrane region" description="Helical" evidence="1">
    <location>
        <begin position="161"/>
        <end position="184"/>
    </location>
</feature>
<sequence>MSGAGRRADPVEEYAAALAAALRGPARAKARMVEEMRDGLADAAEAHTRQGAPRRRAVDLAVREFGTVDEVAPSCQRELTVAQTRHTARTVALSAPLLIVCWYLLLAVGDGPGRELPGPARLLAVQLAGVAAVAALIALVTLAATGPLARRLPVPRGLPLAVAWTGTTAGVAMVLATLTLAIASPSAGNWPLITFACGLTAVAHGMVAASARMCRVCART</sequence>
<dbReference type="NCBIfam" id="NF038403">
    <property type="entry name" value="perm_prefix_1"/>
    <property type="match status" value="1"/>
</dbReference>
<comment type="caution">
    <text evidence="2">The sequence shown here is derived from an EMBL/GenBank/DDBJ whole genome shotgun (WGS) entry which is preliminary data.</text>
</comment>
<accession>A0ABN1UXX1</accession>
<evidence type="ECO:0000313" key="3">
    <source>
        <dbReference type="Proteomes" id="UP001501371"/>
    </source>
</evidence>
<keyword evidence="1" id="KW-0812">Transmembrane</keyword>
<evidence type="ECO:0000256" key="1">
    <source>
        <dbReference type="SAM" id="Phobius"/>
    </source>
</evidence>
<organism evidence="2 3">
    <name type="scientific">Streptomyces hebeiensis</name>
    <dbReference type="NCBI Taxonomy" id="229486"/>
    <lineage>
        <taxon>Bacteria</taxon>
        <taxon>Bacillati</taxon>
        <taxon>Actinomycetota</taxon>
        <taxon>Actinomycetes</taxon>
        <taxon>Kitasatosporales</taxon>
        <taxon>Streptomycetaceae</taxon>
        <taxon>Streptomyces</taxon>
    </lineage>
</organism>
<evidence type="ECO:0008006" key="4">
    <source>
        <dbReference type="Google" id="ProtNLM"/>
    </source>
</evidence>
<name>A0ABN1UXX1_9ACTN</name>
<keyword evidence="3" id="KW-1185">Reference proteome</keyword>
<reference evidence="2 3" key="1">
    <citation type="journal article" date="2019" name="Int. J. Syst. Evol. Microbiol.">
        <title>The Global Catalogue of Microorganisms (GCM) 10K type strain sequencing project: providing services to taxonomists for standard genome sequencing and annotation.</title>
        <authorList>
            <consortium name="The Broad Institute Genomics Platform"/>
            <consortium name="The Broad Institute Genome Sequencing Center for Infectious Disease"/>
            <person name="Wu L."/>
            <person name="Ma J."/>
        </authorList>
    </citation>
    <scope>NUCLEOTIDE SEQUENCE [LARGE SCALE GENOMIC DNA]</scope>
    <source>
        <strain evidence="2 3">JCM 12696</strain>
    </source>
</reference>
<dbReference type="Proteomes" id="UP001501371">
    <property type="component" value="Unassembled WGS sequence"/>
</dbReference>